<proteinExistence type="predicted"/>
<keyword evidence="3" id="KW-1185">Reference proteome</keyword>
<organism evidence="2 3">
    <name type="scientific">Amycolatopsis rhizosphaerae</name>
    <dbReference type="NCBI Taxonomy" id="2053003"/>
    <lineage>
        <taxon>Bacteria</taxon>
        <taxon>Bacillati</taxon>
        <taxon>Actinomycetota</taxon>
        <taxon>Actinomycetes</taxon>
        <taxon>Pseudonocardiales</taxon>
        <taxon>Pseudonocardiaceae</taxon>
        <taxon>Amycolatopsis</taxon>
    </lineage>
</organism>
<dbReference type="Pfam" id="PF09346">
    <property type="entry name" value="SMI1_KNR4"/>
    <property type="match status" value="1"/>
</dbReference>
<evidence type="ECO:0000259" key="1">
    <source>
        <dbReference type="SMART" id="SM00860"/>
    </source>
</evidence>
<reference evidence="2 3" key="1">
    <citation type="submission" date="2019-07" db="EMBL/GenBank/DDBJ databases">
        <authorList>
            <person name="Duangmal K."/>
            <person name="Teo W.F.A."/>
        </authorList>
    </citation>
    <scope>NUCLEOTIDE SEQUENCE [LARGE SCALE GENOMIC DNA]</scope>
    <source>
        <strain evidence="2 3">TBRC 6029</strain>
    </source>
</reference>
<dbReference type="Proteomes" id="UP000320011">
    <property type="component" value="Unassembled WGS sequence"/>
</dbReference>
<sequence length="172" mass="19122">MAAADAGCVVFGASKHRYRFGAPLRESAVIEFEQRHQVTLPESYRAFLVGIGDGGAGPYYGLFRLDGSDIAERDREDRWVPGLLATPFPHVTAWNPNGPDSLDRMSDEEYFAPEWVAGSLVIAEYGCGAFFRLILSGPARGQVWFDDRASDGGLTPGPHFRDWYLGWLYDEN</sequence>
<protein>
    <submittedName>
        <fullName evidence="2">SMI1/KNR4 family protein</fullName>
    </submittedName>
</protein>
<evidence type="ECO:0000313" key="3">
    <source>
        <dbReference type="Proteomes" id="UP000320011"/>
    </source>
</evidence>
<dbReference type="InterPro" id="IPR018958">
    <property type="entry name" value="Knr4/Smi1-like_dom"/>
</dbReference>
<reference evidence="2 3" key="2">
    <citation type="submission" date="2019-08" db="EMBL/GenBank/DDBJ databases">
        <title>Amycolatopsis acidicola sp. nov., isolated from peat swamp forest soil.</title>
        <authorList>
            <person name="Srisuk N."/>
        </authorList>
    </citation>
    <scope>NUCLEOTIDE SEQUENCE [LARGE SCALE GENOMIC DNA]</scope>
    <source>
        <strain evidence="2 3">TBRC 6029</strain>
    </source>
</reference>
<comment type="caution">
    <text evidence="2">The sequence shown here is derived from an EMBL/GenBank/DDBJ whole genome shotgun (WGS) entry which is preliminary data.</text>
</comment>
<dbReference type="AlphaFoldDB" id="A0A558DNV9"/>
<gene>
    <name evidence="2" type="ORF">FNH05_00690</name>
</gene>
<name>A0A558DNV9_9PSEU</name>
<dbReference type="SUPFAM" id="SSF160631">
    <property type="entry name" value="SMI1/KNR4-like"/>
    <property type="match status" value="1"/>
</dbReference>
<dbReference type="OrthoDB" id="1190024at2"/>
<dbReference type="EMBL" id="VJWX01000003">
    <property type="protein sequence ID" value="TVT62643.1"/>
    <property type="molecule type" value="Genomic_DNA"/>
</dbReference>
<dbReference type="InterPro" id="IPR037883">
    <property type="entry name" value="Knr4/Smi1-like_sf"/>
</dbReference>
<accession>A0A558DNV9</accession>
<evidence type="ECO:0000313" key="2">
    <source>
        <dbReference type="EMBL" id="TVT62643.1"/>
    </source>
</evidence>
<dbReference type="Gene3D" id="3.40.1580.10">
    <property type="entry name" value="SMI1/KNR4-like"/>
    <property type="match status" value="1"/>
</dbReference>
<dbReference type="SMART" id="SM00860">
    <property type="entry name" value="SMI1_KNR4"/>
    <property type="match status" value="1"/>
</dbReference>
<feature type="domain" description="Knr4/Smi1-like" evidence="1">
    <location>
        <begin position="23"/>
        <end position="166"/>
    </location>
</feature>